<name>A0A9W3BD80_BIOGL</name>
<reference evidence="2 3" key="1">
    <citation type="submission" date="2025-04" db="UniProtKB">
        <authorList>
            <consortium name="RefSeq"/>
        </authorList>
    </citation>
    <scope>IDENTIFICATION</scope>
</reference>
<evidence type="ECO:0000313" key="1">
    <source>
        <dbReference type="Proteomes" id="UP001165740"/>
    </source>
</evidence>
<accession>A0A9W3BD80</accession>
<dbReference type="Gene3D" id="3.90.1720.10">
    <property type="entry name" value="endopeptidase domain like (from Nostoc punctiforme)"/>
    <property type="match status" value="1"/>
</dbReference>
<protein>
    <submittedName>
        <fullName evidence="2 3">Uncharacterized protein LOC106070314 isoform X1</fullName>
    </submittedName>
</protein>
<organism evidence="1 2">
    <name type="scientific">Biomphalaria glabrata</name>
    <name type="common">Bloodfluke planorb</name>
    <name type="synonym">Freshwater snail</name>
    <dbReference type="NCBI Taxonomy" id="6526"/>
    <lineage>
        <taxon>Eukaryota</taxon>
        <taxon>Metazoa</taxon>
        <taxon>Spiralia</taxon>
        <taxon>Lophotrochozoa</taxon>
        <taxon>Mollusca</taxon>
        <taxon>Gastropoda</taxon>
        <taxon>Heterobranchia</taxon>
        <taxon>Euthyneura</taxon>
        <taxon>Panpulmonata</taxon>
        <taxon>Hygrophila</taxon>
        <taxon>Lymnaeoidea</taxon>
        <taxon>Planorbidae</taxon>
        <taxon>Biomphalaria</taxon>
    </lineage>
</organism>
<dbReference type="Proteomes" id="UP001165740">
    <property type="component" value="Chromosome 9"/>
</dbReference>
<dbReference type="RefSeq" id="XP_055897402.1">
    <property type="nucleotide sequence ID" value="XM_056041427.1"/>
</dbReference>
<gene>
    <name evidence="2 3" type="primary">LOC106070314</name>
</gene>
<evidence type="ECO:0000313" key="3">
    <source>
        <dbReference type="RefSeq" id="XP_055897402.1"/>
    </source>
</evidence>
<proteinExistence type="predicted"/>
<keyword evidence="1" id="KW-1185">Reference proteome</keyword>
<sequence>MKSGDESQLYNKCIEGDVLTFTLSGRETYGIYVGNGMIVHSVKNASIDTNRHRSSLLRYLLGPKCYSVTLDKMEDWSHNTQATKIELGVPMSSVLLEKRKVEDIVSEALKNVNTETSLNSLDFVKHCISAWRIKHIAAVVTVVVYACLLSEARCADVLSLLYEQNYNTILLVNIVFLAFCVLLAYRYQVPKQIERAAEINTTSKPGTNSDKLMLWNYLVNYLARFFETLNRLVGKVRNDLNLSKSLQSILSGYDVEILPYSGEGEQKCAEEKCVTAEKDVAGQKVITEKKGVTEEMDFLKLRKDCKKYPFHNQFIPITCFTETNLPEGYRDNEVCELIKATADLTVQVLVDSGCHSVFLSGQITVFKYTDGLGNNYDLVTGEKRETHFKTCPCETCRHSDKPSNVWWEIYVHTVAYIVFDEDRASHATCKLFYDKEDSQVVILDKFVIDSVDLERDVSVLRSVTCDAALGDRLHKMMKHYSALWKKVLDKYRNISKLVYIVSHPHGCTKQVSLGQLIDNLKMWYSNENIDFTMLTYTAATCPGSAGAAVHCIGLKHQHIHRGTRTRDHGDCNMSAIGLCFY</sequence>
<dbReference type="RefSeq" id="XP_055897400.1">
    <property type="nucleotide sequence ID" value="XM_056041425.1"/>
</dbReference>
<dbReference type="GeneID" id="106070314"/>
<evidence type="ECO:0000313" key="2">
    <source>
        <dbReference type="RefSeq" id="XP_055897400.1"/>
    </source>
</evidence>
<dbReference type="AlphaFoldDB" id="A0A9W3BD80"/>
<dbReference type="OrthoDB" id="10038545at2759"/>